<keyword evidence="2" id="KW-1185">Reference proteome</keyword>
<dbReference type="InterPro" id="IPR040521">
    <property type="entry name" value="KDZ"/>
</dbReference>
<dbReference type="Pfam" id="PF18758">
    <property type="entry name" value="KDZ"/>
    <property type="match status" value="1"/>
</dbReference>
<comment type="caution">
    <text evidence="1">The sequence shown here is derived from an EMBL/GenBank/DDBJ whole genome shotgun (WGS) entry which is preliminary data.</text>
</comment>
<accession>A0ABD1JPM6</accession>
<dbReference type="Proteomes" id="UP001591681">
    <property type="component" value="Unassembled WGS sequence"/>
</dbReference>
<sequence length="220" mass="24531">MGEMKAFDCFQCPACSPHQKAVAIDGNRKLYRFRKQEGNTDKALFHGVFVAPDDEVANFVDTIRAVTTHKSGRGSCGNTAARETSQKSRARLDEEGLEIAVCRHGFLQGALNMCRGEIFAYPLFLHRKLRADFVCTDIACKYWPYLCRVGDARADIKELSEKTKPFLSVMHAKAHSLKCEIKWGGMNQIGAGKTLGEEVEQVNSYMSRVGFTTKHMTKAG</sequence>
<dbReference type="PANTHER" id="PTHR33104">
    <property type="entry name" value="SI:DKEY-29D5.2"/>
    <property type="match status" value="1"/>
</dbReference>
<gene>
    <name evidence="1" type="ORF">ACEWY4_015255</name>
</gene>
<dbReference type="AlphaFoldDB" id="A0ABD1JPM6"/>
<organism evidence="1 2">
    <name type="scientific">Coilia grayii</name>
    <name type="common">Gray's grenadier anchovy</name>
    <dbReference type="NCBI Taxonomy" id="363190"/>
    <lineage>
        <taxon>Eukaryota</taxon>
        <taxon>Metazoa</taxon>
        <taxon>Chordata</taxon>
        <taxon>Craniata</taxon>
        <taxon>Vertebrata</taxon>
        <taxon>Euteleostomi</taxon>
        <taxon>Actinopterygii</taxon>
        <taxon>Neopterygii</taxon>
        <taxon>Teleostei</taxon>
        <taxon>Clupei</taxon>
        <taxon>Clupeiformes</taxon>
        <taxon>Clupeoidei</taxon>
        <taxon>Engraulidae</taxon>
        <taxon>Coilinae</taxon>
        <taxon>Coilia</taxon>
    </lineage>
</organism>
<dbReference type="EMBL" id="JBHFQA010000013">
    <property type="protein sequence ID" value="KAL2088356.1"/>
    <property type="molecule type" value="Genomic_DNA"/>
</dbReference>
<dbReference type="PANTHER" id="PTHR33104:SF2">
    <property type="entry name" value="CXC3 LIKE CYSTEINE CLUSTER DOMAIN-CONTAINING PROTEIN"/>
    <property type="match status" value="1"/>
</dbReference>
<reference evidence="1 2" key="1">
    <citation type="submission" date="2024-09" db="EMBL/GenBank/DDBJ databases">
        <title>A chromosome-level genome assembly of Gray's grenadier anchovy, Coilia grayii.</title>
        <authorList>
            <person name="Fu Z."/>
        </authorList>
    </citation>
    <scope>NUCLEOTIDE SEQUENCE [LARGE SCALE GENOMIC DNA]</scope>
    <source>
        <strain evidence="1">G4</strain>
        <tissue evidence="1">Muscle</tissue>
    </source>
</reference>
<evidence type="ECO:0000313" key="1">
    <source>
        <dbReference type="EMBL" id="KAL2088356.1"/>
    </source>
</evidence>
<protein>
    <submittedName>
        <fullName evidence="1">Uncharacterized protein</fullName>
    </submittedName>
</protein>
<name>A0ABD1JPM6_9TELE</name>
<evidence type="ECO:0000313" key="2">
    <source>
        <dbReference type="Proteomes" id="UP001591681"/>
    </source>
</evidence>
<proteinExistence type="predicted"/>